<keyword evidence="3" id="KW-0274">FAD</keyword>
<dbReference type="InterPro" id="IPR004792">
    <property type="entry name" value="BaiN-like"/>
</dbReference>
<dbReference type="PANTHER" id="PTHR42887:SF2">
    <property type="entry name" value="OS12G0638800 PROTEIN"/>
    <property type="match status" value="1"/>
</dbReference>
<dbReference type="SUPFAM" id="SSF51905">
    <property type="entry name" value="FAD/NAD(P)-binding domain"/>
    <property type="match status" value="1"/>
</dbReference>
<evidence type="ECO:0000259" key="5">
    <source>
        <dbReference type="Pfam" id="PF22780"/>
    </source>
</evidence>
<evidence type="ECO:0000313" key="6">
    <source>
        <dbReference type="EMBL" id="TGK15621.1"/>
    </source>
</evidence>
<comment type="cofactor">
    <cofactor evidence="1">
        <name>FAD</name>
        <dbReference type="ChEBI" id="CHEBI:57692"/>
    </cofactor>
</comment>
<dbReference type="AlphaFoldDB" id="A0A4V3JE93"/>
<dbReference type="PANTHER" id="PTHR42887">
    <property type="entry name" value="OS12G0638800 PROTEIN"/>
    <property type="match status" value="1"/>
</dbReference>
<dbReference type="Pfam" id="PF22780">
    <property type="entry name" value="HI0933_like_1st"/>
    <property type="match status" value="1"/>
</dbReference>
<dbReference type="Gene3D" id="3.50.50.60">
    <property type="entry name" value="FAD/NAD(P)-binding domain"/>
    <property type="match status" value="1"/>
</dbReference>
<feature type="domain" description="RsdA/BaiN/AoA(So)-like insert" evidence="5">
    <location>
        <begin position="196"/>
        <end position="353"/>
    </location>
</feature>
<dbReference type="OrthoDB" id="9773233at2"/>
<dbReference type="Proteomes" id="UP000297855">
    <property type="component" value="Unassembled WGS sequence"/>
</dbReference>
<keyword evidence="7" id="KW-1185">Reference proteome</keyword>
<keyword evidence="2" id="KW-0285">Flavoprotein</keyword>
<evidence type="ECO:0000256" key="2">
    <source>
        <dbReference type="ARBA" id="ARBA00022630"/>
    </source>
</evidence>
<organism evidence="6 7">
    <name type="scientific">Leptospira fluminis</name>
    <dbReference type="NCBI Taxonomy" id="2484979"/>
    <lineage>
        <taxon>Bacteria</taxon>
        <taxon>Pseudomonadati</taxon>
        <taxon>Spirochaetota</taxon>
        <taxon>Spirochaetia</taxon>
        <taxon>Leptospirales</taxon>
        <taxon>Leptospiraceae</taxon>
        <taxon>Leptospira</taxon>
    </lineage>
</organism>
<dbReference type="InterPro" id="IPR055178">
    <property type="entry name" value="RsdA/BaiN/AoA(So)-like_dom"/>
</dbReference>
<dbReference type="SUPFAM" id="SSF160996">
    <property type="entry name" value="HI0933 insert domain-like"/>
    <property type="match status" value="1"/>
</dbReference>
<evidence type="ECO:0000313" key="7">
    <source>
        <dbReference type="Proteomes" id="UP000297855"/>
    </source>
</evidence>
<dbReference type="InterPro" id="IPR036188">
    <property type="entry name" value="FAD/NAD-bd_sf"/>
</dbReference>
<evidence type="ECO:0000259" key="4">
    <source>
        <dbReference type="Pfam" id="PF03486"/>
    </source>
</evidence>
<dbReference type="InterPro" id="IPR023166">
    <property type="entry name" value="BaiN-like_dom_sf"/>
</dbReference>
<gene>
    <name evidence="6" type="ORF">EHO61_14795</name>
</gene>
<proteinExistence type="predicted"/>
<sequence>MPKEEKEKSVAVIGGGAAGFFGAIQTRRLSGGTYKVVLLEKSPNVLSKVRISGGGRCNVTHACFDPEELSKRYPRGGRELKYAFESFQPKDTIRWFEEHGVRLKAEADGRMFPVTDDSNTIVECLLREAKECGVSIRTKVPVLGIFPRNAEEEGGFTVKWEGGQQDFHRVLLASGSSRKVWDWAKNMGHSIETPAPSLFTFEISDPFIEGLQGLSVPEAEVSLPDFKLEQSGPILVTHWGLSGPGVLKLSAWGARELASCEYKTSLHVDWIPGVTREEIREKFRFARERIPSKRPAATPEFRLPARLWERIWDGSEEKRWSELSSKQLREAEDALKRTVFQIQGKGVFKEEFVTCGGIKRKEVDFKTMESRIVPGLHFAGEILDIDGITGGFNFQNAWTTSFLAAKGITRDVSARS</sequence>
<comment type="caution">
    <text evidence="6">The sequence shown here is derived from an EMBL/GenBank/DDBJ whole genome shotgun (WGS) entry which is preliminary data.</text>
</comment>
<feature type="domain" description="RsdA/BaiN/AoA(So)-like Rossmann fold-like" evidence="4">
    <location>
        <begin position="9"/>
        <end position="406"/>
    </location>
</feature>
<dbReference type="RefSeq" id="WP_135814341.1">
    <property type="nucleotide sequence ID" value="NZ_RQEV01000015.1"/>
</dbReference>
<dbReference type="NCBIfam" id="TIGR00275">
    <property type="entry name" value="aminoacetone oxidase family FAD-binding enzyme"/>
    <property type="match status" value="1"/>
</dbReference>
<evidence type="ECO:0000256" key="1">
    <source>
        <dbReference type="ARBA" id="ARBA00001974"/>
    </source>
</evidence>
<dbReference type="Gene3D" id="1.10.8.260">
    <property type="entry name" value="HI0933 insert domain-like"/>
    <property type="match status" value="1"/>
</dbReference>
<dbReference type="Gene3D" id="2.40.30.10">
    <property type="entry name" value="Translation factors"/>
    <property type="match status" value="1"/>
</dbReference>
<protein>
    <submittedName>
        <fullName evidence="6">NAD(P)/FAD-dependent oxidoreductase</fullName>
    </submittedName>
</protein>
<reference evidence="6" key="1">
    <citation type="journal article" date="2019" name="PLoS Negl. Trop. Dis.">
        <title>Revisiting the worldwide diversity of Leptospira species in the environment.</title>
        <authorList>
            <person name="Vincent A.T."/>
            <person name="Schiettekatte O."/>
            <person name="Bourhy P."/>
            <person name="Veyrier F.J."/>
            <person name="Picardeau M."/>
        </authorList>
    </citation>
    <scope>NUCLEOTIDE SEQUENCE [LARGE SCALE GENOMIC DNA]</scope>
    <source>
        <strain evidence="6">SCS5</strain>
    </source>
</reference>
<evidence type="ECO:0000256" key="3">
    <source>
        <dbReference type="ARBA" id="ARBA00022827"/>
    </source>
</evidence>
<name>A0A4V3JE93_9LEPT</name>
<dbReference type="EMBL" id="RQEV01000015">
    <property type="protein sequence ID" value="TGK15621.1"/>
    <property type="molecule type" value="Genomic_DNA"/>
</dbReference>
<dbReference type="Pfam" id="PF03486">
    <property type="entry name" value="HI0933_like"/>
    <property type="match status" value="1"/>
</dbReference>
<dbReference type="InterPro" id="IPR057661">
    <property type="entry name" value="RsdA/BaiN/AoA(So)_Rossmann"/>
</dbReference>
<accession>A0A4V3JE93</accession>